<sequence length="65" mass="7633">MDLDKIKKFFTLFVAAFGLFVLMFIIYSIFIISRVAQKKEKQEIKKNYAIEKITPSPEIKPTFSK</sequence>
<keyword evidence="1" id="KW-0812">Transmembrane</keyword>
<dbReference type="AlphaFoldDB" id="A0A1F7I9C8"/>
<gene>
    <name evidence="2" type="ORF">A2954_01770</name>
</gene>
<evidence type="ECO:0000313" key="3">
    <source>
        <dbReference type="Proteomes" id="UP000177698"/>
    </source>
</evidence>
<dbReference type="Proteomes" id="UP000177698">
    <property type="component" value="Unassembled WGS sequence"/>
</dbReference>
<evidence type="ECO:0000256" key="1">
    <source>
        <dbReference type="SAM" id="Phobius"/>
    </source>
</evidence>
<feature type="transmembrane region" description="Helical" evidence="1">
    <location>
        <begin position="12"/>
        <end position="36"/>
    </location>
</feature>
<dbReference type="EMBL" id="MGAG01000032">
    <property type="protein sequence ID" value="OGK39976.1"/>
    <property type="molecule type" value="Genomic_DNA"/>
</dbReference>
<name>A0A1F7I9C8_9BACT</name>
<keyword evidence="1" id="KW-1133">Transmembrane helix</keyword>
<accession>A0A1F7I9C8</accession>
<evidence type="ECO:0000313" key="2">
    <source>
        <dbReference type="EMBL" id="OGK39976.1"/>
    </source>
</evidence>
<proteinExistence type="predicted"/>
<reference evidence="2 3" key="1">
    <citation type="journal article" date="2016" name="Nat. Commun.">
        <title>Thousands of microbial genomes shed light on interconnected biogeochemical processes in an aquifer system.</title>
        <authorList>
            <person name="Anantharaman K."/>
            <person name="Brown C.T."/>
            <person name="Hug L.A."/>
            <person name="Sharon I."/>
            <person name="Castelle C.J."/>
            <person name="Probst A.J."/>
            <person name="Thomas B.C."/>
            <person name="Singh A."/>
            <person name="Wilkins M.J."/>
            <person name="Karaoz U."/>
            <person name="Brodie E.L."/>
            <person name="Williams K.H."/>
            <person name="Hubbard S.S."/>
            <person name="Banfield J.F."/>
        </authorList>
    </citation>
    <scope>NUCLEOTIDE SEQUENCE [LARGE SCALE GENOMIC DNA]</scope>
</reference>
<organism evidence="2 3">
    <name type="scientific">Candidatus Roizmanbacteria bacterium RIFCSPLOWO2_01_FULL_37_12</name>
    <dbReference type="NCBI Taxonomy" id="1802056"/>
    <lineage>
        <taxon>Bacteria</taxon>
        <taxon>Candidatus Roizmaniibacteriota</taxon>
    </lineage>
</organism>
<comment type="caution">
    <text evidence="2">The sequence shown here is derived from an EMBL/GenBank/DDBJ whole genome shotgun (WGS) entry which is preliminary data.</text>
</comment>
<keyword evidence="1" id="KW-0472">Membrane</keyword>
<protein>
    <submittedName>
        <fullName evidence="2">Uncharacterized protein</fullName>
    </submittedName>
</protein>
<dbReference type="STRING" id="1802056.A2954_01770"/>